<dbReference type="RefSeq" id="WP_053436242.1">
    <property type="nucleotide sequence ID" value="NZ_LGUF01000007.1"/>
</dbReference>
<evidence type="ECO:0000313" key="2">
    <source>
        <dbReference type="Proteomes" id="UP000037109"/>
    </source>
</evidence>
<organism evidence="1 2">
    <name type="scientific">Sporosarcina globispora</name>
    <name type="common">Bacillus globisporus</name>
    <dbReference type="NCBI Taxonomy" id="1459"/>
    <lineage>
        <taxon>Bacteria</taxon>
        <taxon>Bacillati</taxon>
        <taxon>Bacillota</taxon>
        <taxon>Bacilli</taxon>
        <taxon>Bacillales</taxon>
        <taxon>Caryophanaceae</taxon>
        <taxon>Sporosarcina</taxon>
    </lineage>
</organism>
<accession>A0A0M0GG18</accession>
<name>A0A0M0GG18_SPOGL</name>
<dbReference type="AlphaFoldDB" id="A0A0M0GG18"/>
<sequence length="75" mass="8288">MESGAATSLDINSKIVSIGLNGNYLGIFLDGEYICGIAQENDIDEKQKNFLKDYIGTGFKVRVEKESKRSQTVNL</sequence>
<dbReference type="EMBL" id="LGUF01000007">
    <property type="protein sequence ID" value="KON88860.1"/>
    <property type="molecule type" value="Genomic_DNA"/>
</dbReference>
<comment type="caution">
    <text evidence="1">The sequence shown here is derived from an EMBL/GenBank/DDBJ whole genome shotgun (WGS) entry which is preliminary data.</text>
</comment>
<gene>
    <name evidence="1" type="ORF">AF332_20025</name>
</gene>
<dbReference type="PATRIC" id="fig|1459.3.peg.4416"/>
<reference evidence="2" key="1">
    <citation type="submission" date="2015-07" db="EMBL/GenBank/DDBJ databases">
        <title>Fjat-10036 dsm4.</title>
        <authorList>
            <person name="Liu B."/>
            <person name="Wang J."/>
            <person name="Zhu Y."/>
            <person name="Liu G."/>
            <person name="Chen Q."/>
            <person name="Chen Z."/>
            <person name="Lan J."/>
            <person name="Che J."/>
            <person name="Ge C."/>
            <person name="Shi H."/>
            <person name="Pan Z."/>
            <person name="Liu X."/>
        </authorList>
    </citation>
    <scope>NUCLEOTIDE SEQUENCE [LARGE SCALE GENOMIC DNA]</scope>
    <source>
        <strain evidence="2">DSM 4</strain>
    </source>
</reference>
<proteinExistence type="predicted"/>
<evidence type="ECO:0000313" key="1">
    <source>
        <dbReference type="EMBL" id="KON88860.1"/>
    </source>
</evidence>
<dbReference type="OrthoDB" id="1891855at2"/>
<dbReference type="Proteomes" id="UP000037109">
    <property type="component" value="Unassembled WGS sequence"/>
</dbReference>
<protein>
    <submittedName>
        <fullName evidence="1">Uncharacterized protein</fullName>
    </submittedName>
</protein>
<keyword evidence="2" id="KW-1185">Reference proteome</keyword>